<protein>
    <submittedName>
        <fullName evidence="1">Uncharacterized protein</fullName>
    </submittedName>
</protein>
<sequence length="70" mass="8278">MAPPVLLSRSLDCTLGVFTGFFAWYLHETHPRTALPEDQRLLNLIKWKTEKNRLAREERNRKLEQELGEL</sequence>
<reference evidence="1 2" key="1">
    <citation type="journal article" date="2019" name="New Phytol.">
        <title>Comparative genomics reveals unique wood-decay strategies and fruiting body development in the Schizophyllaceae.</title>
        <authorList>
            <person name="Almasi E."/>
            <person name="Sahu N."/>
            <person name="Krizsan K."/>
            <person name="Balint B."/>
            <person name="Kovacs G.M."/>
            <person name="Kiss B."/>
            <person name="Cseklye J."/>
            <person name="Drula E."/>
            <person name="Henrissat B."/>
            <person name="Nagy I."/>
            <person name="Chovatia M."/>
            <person name="Adam C."/>
            <person name="LaButti K."/>
            <person name="Lipzen A."/>
            <person name="Riley R."/>
            <person name="Grigoriev I.V."/>
            <person name="Nagy L.G."/>
        </authorList>
    </citation>
    <scope>NUCLEOTIDE SEQUENCE [LARGE SCALE GENOMIC DNA]</scope>
    <source>
        <strain evidence="1 2">NL-1724</strain>
    </source>
</reference>
<evidence type="ECO:0000313" key="1">
    <source>
        <dbReference type="EMBL" id="TRM62647.1"/>
    </source>
</evidence>
<dbReference type="Pfam" id="PF11654">
    <property type="entry name" value="NCE101"/>
    <property type="match status" value="1"/>
</dbReference>
<proteinExistence type="predicted"/>
<gene>
    <name evidence="1" type="ORF">BD626DRAFT_569793</name>
</gene>
<keyword evidence="2" id="KW-1185">Reference proteome</keyword>
<name>A0A550CCY2_9AGAR</name>
<dbReference type="GO" id="GO:0009306">
    <property type="term" value="P:protein secretion"/>
    <property type="evidence" value="ECO:0007669"/>
    <property type="project" value="InterPro"/>
</dbReference>
<dbReference type="STRING" id="97359.A0A550CCY2"/>
<dbReference type="OrthoDB" id="2155101at2759"/>
<comment type="caution">
    <text evidence="1">The sequence shown here is derived from an EMBL/GenBank/DDBJ whole genome shotgun (WGS) entry which is preliminary data.</text>
</comment>
<dbReference type="AlphaFoldDB" id="A0A550CCY2"/>
<dbReference type="EMBL" id="VDMD01000012">
    <property type="protein sequence ID" value="TRM62647.1"/>
    <property type="molecule type" value="Genomic_DNA"/>
</dbReference>
<accession>A0A550CCY2</accession>
<dbReference type="Proteomes" id="UP000320762">
    <property type="component" value="Unassembled WGS sequence"/>
</dbReference>
<evidence type="ECO:0000313" key="2">
    <source>
        <dbReference type="Proteomes" id="UP000320762"/>
    </source>
</evidence>
<dbReference type="InterPro" id="IPR024242">
    <property type="entry name" value="NCE101"/>
</dbReference>
<organism evidence="1 2">
    <name type="scientific">Schizophyllum amplum</name>
    <dbReference type="NCBI Taxonomy" id="97359"/>
    <lineage>
        <taxon>Eukaryota</taxon>
        <taxon>Fungi</taxon>
        <taxon>Dikarya</taxon>
        <taxon>Basidiomycota</taxon>
        <taxon>Agaricomycotina</taxon>
        <taxon>Agaricomycetes</taxon>
        <taxon>Agaricomycetidae</taxon>
        <taxon>Agaricales</taxon>
        <taxon>Schizophyllaceae</taxon>
        <taxon>Schizophyllum</taxon>
    </lineage>
</organism>